<dbReference type="AlphaFoldDB" id="A0A8B6C3B6"/>
<dbReference type="PROSITE" id="PS50119">
    <property type="entry name" value="ZF_BBOX"/>
    <property type="match status" value="1"/>
</dbReference>
<dbReference type="Gene3D" id="4.10.830.40">
    <property type="match status" value="1"/>
</dbReference>
<evidence type="ECO:0000313" key="5">
    <source>
        <dbReference type="Proteomes" id="UP000596742"/>
    </source>
</evidence>
<dbReference type="GO" id="GO:0008270">
    <property type="term" value="F:zinc ion binding"/>
    <property type="evidence" value="ECO:0007669"/>
    <property type="project" value="UniProtKB-KW"/>
</dbReference>
<dbReference type="Pfam" id="PF00643">
    <property type="entry name" value="zf-B_box"/>
    <property type="match status" value="1"/>
</dbReference>
<dbReference type="OrthoDB" id="10676919at2759"/>
<organism evidence="4 5">
    <name type="scientific">Mytilus galloprovincialis</name>
    <name type="common">Mediterranean mussel</name>
    <dbReference type="NCBI Taxonomy" id="29158"/>
    <lineage>
        <taxon>Eukaryota</taxon>
        <taxon>Metazoa</taxon>
        <taxon>Spiralia</taxon>
        <taxon>Lophotrochozoa</taxon>
        <taxon>Mollusca</taxon>
        <taxon>Bivalvia</taxon>
        <taxon>Autobranchia</taxon>
        <taxon>Pteriomorphia</taxon>
        <taxon>Mytilida</taxon>
        <taxon>Mytiloidea</taxon>
        <taxon>Mytilidae</taxon>
        <taxon>Mytilinae</taxon>
        <taxon>Mytilus</taxon>
    </lineage>
</organism>
<feature type="coiled-coil region" evidence="2">
    <location>
        <begin position="29"/>
        <end position="56"/>
    </location>
</feature>
<feature type="domain" description="B box-type" evidence="3">
    <location>
        <begin position="204"/>
        <end position="250"/>
    </location>
</feature>
<name>A0A8B6C3B6_MYTGA</name>
<dbReference type="SMART" id="SM00336">
    <property type="entry name" value="BBOX"/>
    <property type="match status" value="1"/>
</dbReference>
<reference evidence="4" key="1">
    <citation type="submission" date="2018-11" db="EMBL/GenBank/DDBJ databases">
        <authorList>
            <person name="Alioto T."/>
            <person name="Alioto T."/>
        </authorList>
    </citation>
    <scope>NUCLEOTIDE SEQUENCE</scope>
</reference>
<keyword evidence="1" id="KW-0863">Zinc-finger</keyword>
<dbReference type="EMBL" id="UYJE01001074">
    <property type="protein sequence ID" value="VDH98971.1"/>
    <property type="molecule type" value="Genomic_DNA"/>
</dbReference>
<protein>
    <recommendedName>
        <fullName evidence="3">B box-type domain-containing protein</fullName>
    </recommendedName>
</protein>
<comment type="caution">
    <text evidence="4">The sequence shown here is derived from an EMBL/GenBank/DDBJ whole genome shotgun (WGS) entry which is preliminary data.</text>
</comment>
<dbReference type="InterPro" id="IPR000315">
    <property type="entry name" value="Znf_B-box"/>
</dbReference>
<evidence type="ECO:0000256" key="2">
    <source>
        <dbReference type="SAM" id="Coils"/>
    </source>
</evidence>
<keyword evidence="2" id="KW-0175">Coiled coil</keyword>
<proteinExistence type="predicted"/>
<keyword evidence="5" id="KW-1185">Reference proteome</keyword>
<keyword evidence="1" id="KW-0862">Zinc</keyword>
<accession>A0A8B6C3B6</accession>
<gene>
    <name evidence="4" type="ORF">MGAL_10B055724</name>
</gene>
<evidence type="ECO:0000259" key="3">
    <source>
        <dbReference type="PROSITE" id="PS50119"/>
    </source>
</evidence>
<dbReference type="CDD" id="cd19757">
    <property type="entry name" value="Bbox1"/>
    <property type="match status" value="1"/>
</dbReference>
<evidence type="ECO:0000256" key="1">
    <source>
        <dbReference type="PROSITE-ProRule" id="PRU00024"/>
    </source>
</evidence>
<evidence type="ECO:0000313" key="4">
    <source>
        <dbReference type="EMBL" id="VDH98971.1"/>
    </source>
</evidence>
<keyword evidence="1" id="KW-0479">Metal-binding</keyword>
<sequence>MLNEFKCSKPFHTILDTLQIHQKVQNERLDKLETILGELIEKLNNLTTRVQIKESNQTLNRTDDGDISLECEVESPVLDESQATHQLTNTKCSSRESLFEIQTVENKCLMLKLASHRKIFKNEESLRYAIISLIKQIVEAGEIYTYYKSTMEMKLTITSPITDEERMVVGSMLSRYGNVEEKNNPFDLQNKAAAITYETLPEIAPTIMCDVCFDQNARKMCCECQEMLCDNCATMHSRMRITRNHLIVSI</sequence>
<dbReference type="Proteomes" id="UP000596742">
    <property type="component" value="Unassembled WGS sequence"/>
</dbReference>